<sequence length="221" mass="26387">MAIAMSQDLEQKLWSIASGIPFVSDYFLQASPARKLKKENLFSKVFETYFLELGSGWGEVAIAMALQRRNTGFVLMEKKFDRIRHTIREIEKHSLDNVKILCVNFNWFLADVFEENLFSEILLNFPDPWPKKRHHKKRTINSKFLESLRVLLPEKGKFSFATDYGPYARKTIRLFRDSEIFKPETMEFRLERKEIPVSHFERKKRKEGKRIYYIDQILIRK</sequence>
<evidence type="ECO:0000256" key="2">
    <source>
        <dbReference type="ARBA" id="ARBA00003015"/>
    </source>
</evidence>
<dbReference type="PANTHER" id="PTHR23417:SF14">
    <property type="entry name" value="PENTACOTRIPEPTIDE-REPEAT REGION OF PRORP DOMAIN-CONTAINING PROTEIN"/>
    <property type="match status" value="1"/>
</dbReference>
<dbReference type="GO" id="GO:0043527">
    <property type="term" value="C:tRNA methyltransferase complex"/>
    <property type="evidence" value="ECO:0007669"/>
    <property type="project" value="TreeGrafter"/>
</dbReference>
<dbReference type="PROSITE" id="PS51625">
    <property type="entry name" value="SAM_MT_TRMB"/>
    <property type="match status" value="1"/>
</dbReference>
<dbReference type="Pfam" id="PF02390">
    <property type="entry name" value="Methyltransf_4"/>
    <property type="match status" value="1"/>
</dbReference>
<evidence type="ECO:0000256" key="4">
    <source>
        <dbReference type="ARBA" id="ARBA00022679"/>
    </source>
</evidence>
<dbReference type="GO" id="GO:0008176">
    <property type="term" value="F:tRNA (guanine(46)-N7)-methyltransferase activity"/>
    <property type="evidence" value="ECO:0007669"/>
    <property type="project" value="UniProtKB-UniRule"/>
</dbReference>
<dbReference type="UniPathway" id="UPA00989"/>
<evidence type="ECO:0000256" key="1">
    <source>
        <dbReference type="ARBA" id="ARBA00000142"/>
    </source>
</evidence>
<dbReference type="CDD" id="cd02440">
    <property type="entry name" value="AdoMet_MTases"/>
    <property type="match status" value="1"/>
</dbReference>
<accession>A0A0S2IMM4</accession>
<dbReference type="InterPro" id="IPR003358">
    <property type="entry name" value="tRNA_(Gua-N-7)_MeTrfase_Trmb"/>
</dbReference>
<evidence type="ECO:0000256" key="3">
    <source>
        <dbReference type="ARBA" id="ARBA00022603"/>
    </source>
</evidence>
<keyword evidence="3 7" id="KW-0489">Methyltransferase</keyword>
<keyword evidence="4 7" id="KW-0808">Transferase</keyword>
<evidence type="ECO:0000313" key="9">
    <source>
        <dbReference type="Proteomes" id="UP000058857"/>
    </source>
</evidence>
<comment type="catalytic activity">
    <reaction evidence="1 7">
        <text>guanosine(46) in tRNA + S-adenosyl-L-methionine = N(7)-methylguanosine(46) in tRNA + S-adenosyl-L-homocysteine</text>
        <dbReference type="Rhea" id="RHEA:42708"/>
        <dbReference type="Rhea" id="RHEA-COMP:10188"/>
        <dbReference type="Rhea" id="RHEA-COMP:10189"/>
        <dbReference type="ChEBI" id="CHEBI:57856"/>
        <dbReference type="ChEBI" id="CHEBI:59789"/>
        <dbReference type="ChEBI" id="CHEBI:74269"/>
        <dbReference type="ChEBI" id="CHEBI:74480"/>
        <dbReference type="EC" id="2.1.1.33"/>
    </reaction>
</comment>
<evidence type="ECO:0000256" key="6">
    <source>
        <dbReference type="ARBA" id="ARBA00022694"/>
    </source>
</evidence>
<dbReference type="PATRIC" id="fig|280505.15.peg.136"/>
<feature type="binding site" evidence="7">
    <location>
        <position position="163"/>
    </location>
    <ligand>
        <name>substrate</name>
    </ligand>
</feature>
<feature type="binding site" evidence="7">
    <location>
        <position position="52"/>
    </location>
    <ligand>
        <name>S-adenosyl-L-methionine</name>
        <dbReference type="ChEBI" id="CHEBI:59789"/>
    </ligand>
</feature>
<comment type="pathway">
    <text evidence="7">tRNA modification; N(7)-methylguanine-tRNA biosynthesis.</text>
</comment>
<reference evidence="8 9" key="1">
    <citation type="journal article" date="2015" name="PLoS Negl. Trop. Dis.">
        <title>Distribution of Plasmids in Distinct Leptospira Pathogenic Species.</title>
        <authorList>
            <person name="Wang Y."/>
            <person name="Zhuang X."/>
            <person name="Zhong Y."/>
            <person name="Zhang C."/>
            <person name="Zhang Y."/>
            <person name="Zeng L."/>
            <person name="Zhu Y."/>
            <person name="He P."/>
            <person name="Dong K."/>
            <person name="Pal U."/>
            <person name="Guo X."/>
            <person name="Qin J."/>
        </authorList>
    </citation>
    <scope>NUCLEOTIDE SEQUENCE [LARGE SCALE GENOMIC DNA]</scope>
    <source>
        <strain evidence="8 9">56604</strain>
    </source>
</reference>
<dbReference type="InterPro" id="IPR055361">
    <property type="entry name" value="tRNA_methyltr_TrmB_bact"/>
</dbReference>
<feature type="binding site" evidence="7">
    <location>
        <position position="131"/>
    </location>
    <ligand>
        <name>substrate</name>
    </ligand>
</feature>
<name>A0A0S2IMM4_LEPBO</name>
<dbReference type="InterPro" id="IPR029063">
    <property type="entry name" value="SAM-dependent_MTases_sf"/>
</dbReference>
<dbReference type="EC" id="2.1.1.33" evidence="7"/>
<comment type="similarity">
    <text evidence="7">Belongs to the class I-like SAM-binding methyltransferase superfamily. TrmB family.</text>
</comment>
<protein>
    <recommendedName>
        <fullName evidence="7">tRNA (guanine-N(7)-)-methyltransferase</fullName>
        <ecNumber evidence="7">2.1.1.33</ecNumber>
    </recommendedName>
    <alternativeName>
        <fullName evidence="7">tRNA (guanine(46)-N(7))-methyltransferase</fullName>
    </alternativeName>
    <alternativeName>
        <fullName evidence="7">tRNA(m7G46)-methyltransferase</fullName>
    </alternativeName>
</protein>
<evidence type="ECO:0000256" key="7">
    <source>
        <dbReference type="HAMAP-Rule" id="MF_01057"/>
    </source>
</evidence>
<dbReference type="Proteomes" id="UP000058857">
    <property type="component" value="Chromosome 1"/>
</dbReference>
<feature type="binding site" evidence="7">
    <location>
        <position position="77"/>
    </location>
    <ligand>
        <name>S-adenosyl-L-methionine</name>
        <dbReference type="ChEBI" id="CHEBI:59789"/>
    </ligand>
</feature>
<keyword evidence="5 7" id="KW-0949">S-adenosyl-L-methionine</keyword>
<dbReference type="EMBL" id="CP012029">
    <property type="protein sequence ID" value="ALO24515.1"/>
    <property type="molecule type" value="Genomic_DNA"/>
</dbReference>
<feature type="binding site" evidence="7">
    <location>
        <position position="127"/>
    </location>
    <ligand>
        <name>S-adenosyl-L-methionine</name>
        <dbReference type="ChEBI" id="CHEBI:59789"/>
    </ligand>
</feature>
<gene>
    <name evidence="7" type="primary">trmB</name>
    <name evidence="8" type="ORF">LBBP_00144</name>
</gene>
<dbReference type="AlphaFoldDB" id="A0A0S2IMM4"/>
<proteinExistence type="inferred from homology"/>
<feature type="binding site" evidence="7">
    <location>
        <position position="104"/>
    </location>
    <ligand>
        <name>S-adenosyl-L-methionine</name>
        <dbReference type="ChEBI" id="CHEBI:59789"/>
    </ligand>
</feature>
<dbReference type="Gene3D" id="3.40.50.150">
    <property type="entry name" value="Vaccinia Virus protein VP39"/>
    <property type="match status" value="1"/>
</dbReference>
<evidence type="ECO:0000313" key="8">
    <source>
        <dbReference type="EMBL" id="ALO24515.1"/>
    </source>
</evidence>
<dbReference type="PANTHER" id="PTHR23417">
    <property type="entry name" value="3-DEOXY-D-MANNO-OCTULOSONIC-ACID TRANSFERASE/TRNA GUANINE-N 7 - -METHYLTRANSFERASE"/>
    <property type="match status" value="1"/>
</dbReference>
<evidence type="ECO:0000256" key="5">
    <source>
        <dbReference type="ARBA" id="ARBA00022691"/>
    </source>
</evidence>
<comment type="function">
    <text evidence="2 7">Catalyzes the formation of N(7)-methylguanine at position 46 (m7G46) in tRNA.</text>
</comment>
<keyword evidence="6 7" id="KW-0819">tRNA processing</keyword>
<comment type="caution">
    <text evidence="7">Lacks conserved residue(s) required for the propagation of feature annotation.</text>
</comment>
<organism evidence="8">
    <name type="scientific">Leptospira borgpetersenii serovar Ballum</name>
    <dbReference type="NCBI Taxonomy" id="280505"/>
    <lineage>
        <taxon>Bacteria</taxon>
        <taxon>Pseudomonadati</taxon>
        <taxon>Spirochaetota</taxon>
        <taxon>Spirochaetia</taxon>
        <taxon>Leptospirales</taxon>
        <taxon>Leptospiraceae</taxon>
        <taxon>Leptospira</taxon>
    </lineage>
</organism>
<dbReference type="SUPFAM" id="SSF53335">
    <property type="entry name" value="S-adenosyl-L-methionine-dependent methyltransferases"/>
    <property type="match status" value="1"/>
</dbReference>
<dbReference type="HAMAP" id="MF_01057">
    <property type="entry name" value="tRNA_methyltr_TrmB"/>
    <property type="match status" value="1"/>
</dbReference>